<evidence type="ECO:0000313" key="2">
    <source>
        <dbReference type="EMBL" id="MCZ8514228.1"/>
    </source>
</evidence>
<keyword evidence="1" id="KW-1133">Transmembrane helix</keyword>
<dbReference type="InterPro" id="IPR049500">
    <property type="entry name" value="Peptidase_M50B-like"/>
</dbReference>
<keyword evidence="1" id="KW-0472">Membrane</keyword>
<comment type="caution">
    <text evidence="2">The sequence shown here is derived from an EMBL/GenBank/DDBJ whole genome shotgun (WGS) entry which is preliminary data.</text>
</comment>
<evidence type="ECO:0000256" key="1">
    <source>
        <dbReference type="SAM" id="Phobius"/>
    </source>
</evidence>
<reference evidence="2 3" key="1">
    <citation type="submission" date="2022-12" db="EMBL/GenBank/DDBJ databases">
        <title>Draft genome sequence of Paenibacillus sp. dW9.</title>
        <authorList>
            <person name="Choi E.-W."/>
            <person name="Kim D.-U."/>
        </authorList>
    </citation>
    <scope>NUCLEOTIDE SEQUENCE [LARGE SCALE GENOMIC DNA]</scope>
    <source>
        <strain evidence="3">dW9</strain>
    </source>
</reference>
<keyword evidence="1" id="KW-0812">Transmembrane</keyword>
<protein>
    <submittedName>
        <fullName evidence="2">M50 family metallopeptidase</fullName>
    </submittedName>
</protein>
<dbReference type="Proteomes" id="UP001527882">
    <property type="component" value="Unassembled WGS sequence"/>
</dbReference>
<feature type="transmembrane region" description="Helical" evidence="1">
    <location>
        <begin position="143"/>
        <end position="167"/>
    </location>
</feature>
<keyword evidence="3" id="KW-1185">Reference proteome</keyword>
<proteinExistence type="predicted"/>
<sequence>MIYVLVAISIVITQIPFLNKYLSLINTIVHEWGHASFALLTGGKVYKIKLNTDTSGFALTGTRGWIGRFFTVISGYPFSALFPCFMIYLILNNEYAACYWILAMMLAVTIILWLRDLFSLIWAGSVLLILSLLIKYDMDVKWLIFVVMSISLVNSIKSSCVVFTLSFKDYRNAGDASSLSQMTLIPSLVWGGLFLVSTIAIVGYSILIYAGMADDYYLKFIELIRAIKSDAVHLISWMAINYSS</sequence>
<dbReference type="EMBL" id="JAQAGZ010000011">
    <property type="protein sequence ID" value="MCZ8514228.1"/>
    <property type="molecule type" value="Genomic_DNA"/>
</dbReference>
<evidence type="ECO:0000313" key="3">
    <source>
        <dbReference type="Proteomes" id="UP001527882"/>
    </source>
</evidence>
<dbReference type="Pfam" id="PF13398">
    <property type="entry name" value="Peptidase_M50B"/>
    <property type="match status" value="1"/>
</dbReference>
<feature type="transmembrane region" description="Helical" evidence="1">
    <location>
        <begin position="120"/>
        <end position="136"/>
    </location>
</feature>
<organism evidence="2 3">
    <name type="scientific">Paenibacillus gyeongsangnamensis</name>
    <dbReference type="NCBI Taxonomy" id="3388067"/>
    <lineage>
        <taxon>Bacteria</taxon>
        <taxon>Bacillati</taxon>
        <taxon>Bacillota</taxon>
        <taxon>Bacilli</taxon>
        <taxon>Bacillales</taxon>
        <taxon>Paenibacillaceae</taxon>
        <taxon>Paenibacillus</taxon>
    </lineage>
</organism>
<feature type="transmembrane region" description="Helical" evidence="1">
    <location>
        <begin position="97"/>
        <end position="114"/>
    </location>
</feature>
<gene>
    <name evidence="2" type="ORF">O9H85_17690</name>
</gene>
<dbReference type="RefSeq" id="WP_269882755.1">
    <property type="nucleotide sequence ID" value="NZ_JAQAGZ010000011.1"/>
</dbReference>
<feature type="transmembrane region" description="Helical" evidence="1">
    <location>
        <begin position="65"/>
        <end position="90"/>
    </location>
</feature>
<feature type="transmembrane region" description="Helical" evidence="1">
    <location>
        <begin position="187"/>
        <end position="210"/>
    </location>
</feature>
<name>A0ABT4QBN5_9BACL</name>
<accession>A0ABT4QBN5</accession>